<dbReference type="InterPro" id="IPR019734">
    <property type="entry name" value="TPR_rpt"/>
</dbReference>
<evidence type="ECO:0000256" key="7">
    <source>
        <dbReference type="ARBA" id="ARBA00022803"/>
    </source>
</evidence>
<keyword evidence="3" id="KW-0132">Cell division</keyword>
<sequence>MDISDLKLDLSKCKRDLLTGIRECSERGLLYAVKWLAEINFALDHIEPAPEDVPASSGDLGSEFSTYLMAKSYLSLKEYDRCAYFLKNCLTAKARFLHYYARYMAIEKKDMTEMNCPPDPRQTSALKALCTELKNEFYENKLDGYCSYVYGIVLKKMDLHYLAANVFVRAVQEEPLLWSAWYELGKLPSDKSQDINTQLPDHWMKYFYAAHTYLEQLKNDEAVEIYQKLQQLGFQNSTYILSQIALGSHNNRKLQEAIEMFQKILQIDPYRLDNLDTYSNLLYVLENKTDLAHLAHKVVEIDKYRVETCCVIGNYYSLRSDHAKAVLYFKRALNLNPHFLSAWTLMGHEYMEMKNINAAIQSYRYAIEINSRDYRAWYGLGQTYEILKMPFYCLYYYKQAQHLKPNDSRMIIALGETYEKLDKTENALKCYYKACSVGDIEGSGLIKLAKLYDKLNDTENAAAVFIEYCVREEDKKEKVIDEQPEYYNALQYLANYYLRKGQLDDAYTYAYKCIECEETKEQGKALLKAIAAKRIEHDDVVEHDPEVNISVVDMSMDYSMKNDDSSMNLTSSAKMGARECVYGIFQRNDLLKDTVRGESARTVLLGQICIIEGFLKEGVLQVRLLKDGATWDSHTFISDSEQVVIPICDKLWPYIASISSPQERVKFARDKVLCEKLRMVDLGTTVGFIDSTDVKLGTVRYKGNIKGLGYGFGLELNEKKPGNKCGGHNAGYQYFQCLPGKGLFTTIEKIIPTYKTSEKEGLPPKPSQVPELDNLMRQNLSNLTNGALEKPAREEIVTKYGEYSKKLSTPAKNTQLNHNLKSSLSLQNILEVEGGTVNTNNDFDQNTIIQPDRSQLMNVEKLKNKSDMDLYDLIGNSWTNGELVKPDTYSSLRKKLDKNDNIKETYNSLSNSNSTLSSNGTLTKSSRNKSMNPLTHLLDNGGTLKKSKFYTDGLENGLDKGGGKTNTKKVENGKKACAFFDRDFNPLPLSVIELNESEPDHQHTLKDRKLIEHHAGKPTAQFYIVEKSKYTDPPVGASNDLVVGSLVEVETDVTDQPLYGVIRWMGLDIENNFILVGIELEEELPADLPLTLTDGTHNGERFFKCSTDRAFFVPLARCRKDPRFQVPTTPVHQAAASDFVECPVIPGAVAPLCMPTEEDVQAVCGKYRGIQGHHNSCYLDVTLFAMFTYTAVFDSLLFRPKNQNDIADYDENQLSFFMIKAVLSLQVQRVLREEIVNPLRKNLYVSADNVMKLRRLLDRLSSVSGLTSEEKDPEEFLNSLLAQILKAEPFLKLNSGQTAFHYQLFVEKDAELTLPTVQQLFEQSFLTSDIKLTEVPSCLIIQMPRFGKNYKMYPRILPSQLLDVTDVIEGSPRQCIVCGKLAIWECKECFAECASTAGLESTAFCTECLKTAHKHERRQRHKPKQLNVGEDFLAMQEQYRPPRLFMELFAVICIETSHYVTFVKCGVGHEAPWCFFDSMADRKGERDGYNIPEMVACPDISLWLSDEALCRQFHEEFPNDRHLPEHARRLLCDAYICMYQSSDVMMYR</sequence>
<dbReference type="Pfam" id="PF01302">
    <property type="entry name" value="CAP_GLY"/>
    <property type="match status" value="2"/>
</dbReference>
<dbReference type="SUPFAM" id="SSF48452">
    <property type="entry name" value="TPR-like"/>
    <property type="match status" value="2"/>
</dbReference>
<dbReference type="EMBL" id="KB740314">
    <property type="protein sequence ID" value="ENN80894.1"/>
    <property type="molecule type" value="Genomic_DNA"/>
</dbReference>
<dbReference type="Pfam" id="PF13181">
    <property type="entry name" value="TPR_8"/>
    <property type="match status" value="2"/>
</dbReference>
<dbReference type="Gene3D" id="2.30.30.190">
    <property type="entry name" value="CAP Gly-rich-like domain"/>
    <property type="match status" value="2"/>
</dbReference>
<dbReference type="Gene3D" id="1.25.40.10">
    <property type="entry name" value="Tetratricopeptide repeat domain"/>
    <property type="match status" value="2"/>
</dbReference>
<name>N6TKA9_DENPD</name>
<dbReference type="OrthoDB" id="10262026at2759"/>
<dbReference type="InterPro" id="IPR036859">
    <property type="entry name" value="CAP-Gly_dom_sf"/>
</dbReference>
<dbReference type="SUPFAM" id="SSF54001">
    <property type="entry name" value="Cysteine proteinases"/>
    <property type="match status" value="1"/>
</dbReference>
<dbReference type="SUPFAM" id="SSF74924">
    <property type="entry name" value="Cap-Gly domain"/>
    <property type="match status" value="2"/>
</dbReference>
<dbReference type="PANTHER" id="PTHR12558">
    <property type="entry name" value="CELL DIVISION CYCLE 16,23,27"/>
    <property type="match status" value="1"/>
</dbReference>
<dbReference type="GO" id="GO:0004843">
    <property type="term" value="F:cysteine-type deubiquitinase activity"/>
    <property type="evidence" value="ECO:0007669"/>
    <property type="project" value="InterPro"/>
</dbReference>
<evidence type="ECO:0000256" key="9">
    <source>
        <dbReference type="ARBA" id="ARBA00061138"/>
    </source>
</evidence>
<dbReference type="GO" id="GO:0031145">
    <property type="term" value="P:anaphase-promoting complex-dependent catabolic process"/>
    <property type="evidence" value="ECO:0007669"/>
    <property type="project" value="TreeGrafter"/>
</dbReference>
<reference evidence="12" key="1">
    <citation type="journal article" date="2013" name="Genome Biol.">
        <title>Draft genome of the mountain pine beetle, Dendroctonus ponderosae Hopkins, a major forest pest.</title>
        <authorList>
            <person name="Keeling C.I."/>
            <person name="Yuen M.M."/>
            <person name="Liao N.Y."/>
            <person name="Docking T.R."/>
            <person name="Chan S.K."/>
            <person name="Taylor G.A."/>
            <person name="Palmquist D.L."/>
            <person name="Jackman S.D."/>
            <person name="Nguyen A."/>
            <person name="Li M."/>
            <person name="Henderson H."/>
            <person name="Janes J.K."/>
            <person name="Zhao Y."/>
            <person name="Pandoh P."/>
            <person name="Moore R."/>
            <person name="Sperling F.A."/>
            <person name="Huber D.P."/>
            <person name="Birol I."/>
            <person name="Jones S.J."/>
            <person name="Bohlmann J."/>
        </authorList>
    </citation>
    <scope>NUCLEOTIDE SEQUENCE</scope>
</reference>
<evidence type="ECO:0000256" key="2">
    <source>
        <dbReference type="ARBA" id="ARBA00022553"/>
    </source>
</evidence>
<dbReference type="FunFam" id="3.90.70.10:FF:000009">
    <property type="entry name" value="Putative ubiquitin carboxyl-terminal hydrolase CYLD"/>
    <property type="match status" value="1"/>
</dbReference>
<organism evidence="12">
    <name type="scientific">Dendroctonus ponderosae</name>
    <name type="common">Mountain pine beetle</name>
    <dbReference type="NCBI Taxonomy" id="77166"/>
    <lineage>
        <taxon>Eukaryota</taxon>
        <taxon>Metazoa</taxon>
        <taxon>Ecdysozoa</taxon>
        <taxon>Arthropoda</taxon>
        <taxon>Hexapoda</taxon>
        <taxon>Insecta</taxon>
        <taxon>Pterygota</taxon>
        <taxon>Neoptera</taxon>
        <taxon>Endopterygota</taxon>
        <taxon>Coleoptera</taxon>
        <taxon>Polyphaga</taxon>
        <taxon>Cucujiformia</taxon>
        <taxon>Curculionidae</taxon>
        <taxon>Scolytinae</taxon>
        <taxon>Dendroctonus</taxon>
    </lineage>
</organism>
<accession>N6TKA9</accession>
<evidence type="ECO:0000256" key="10">
    <source>
        <dbReference type="ARBA" id="ARBA00082695"/>
    </source>
</evidence>
<evidence type="ECO:0000256" key="6">
    <source>
        <dbReference type="ARBA" id="ARBA00022786"/>
    </source>
</evidence>
<dbReference type="HOGENOM" id="CLU_003910_1_0_1"/>
<dbReference type="InterPro" id="IPR028889">
    <property type="entry name" value="USP"/>
</dbReference>
<feature type="compositionally biased region" description="Low complexity" evidence="11">
    <location>
        <begin position="907"/>
        <end position="925"/>
    </location>
</feature>
<dbReference type="GO" id="GO:0016579">
    <property type="term" value="P:protein deubiquitination"/>
    <property type="evidence" value="ECO:0007669"/>
    <property type="project" value="InterPro"/>
</dbReference>
<dbReference type="InterPro" id="IPR007192">
    <property type="entry name" value="APC8"/>
</dbReference>
<dbReference type="SMART" id="SM00028">
    <property type="entry name" value="TPR"/>
    <property type="match status" value="8"/>
</dbReference>
<protein>
    <recommendedName>
        <fullName evidence="10">Cyclosome subunit 8</fullName>
    </recommendedName>
</protein>
<keyword evidence="4" id="KW-0677">Repeat</keyword>
<dbReference type="GO" id="GO:0016567">
    <property type="term" value="P:protein ubiquitination"/>
    <property type="evidence" value="ECO:0007669"/>
    <property type="project" value="TreeGrafter"/>
</dbReference>
<dbReference type="Pfam" id="PF04049">
    <property type="entry name" value="ANAPC8"/>
    <property type="match status" value="1"/>
</dbReference>
<keyword evidence="8" id="KW-0131">Cell cycle</keyword>
<keyword evidence="7" id="KW-0802">TPR repeat</keyword>
<dbReference type="PROSITE" id="PS50235">
    <property type="entry name" value="USP_3"/>
    <property type="match status" value="1"/>
</dbReference>
<evidence type="ECO:0000256" key="8">
    <source>
        <dbReference type="ARBA" id="ARBA00023306"/>
    </source>
</evidence>
<dbReference type="Pfam" id="PF13414">
    <property type="entry name" value="TPR_11"/>
    <property type="match status" value="1"/>
</dbReference>
<evidence type="ECO:0000256" key="11">
    <source>
        <dbReference type="SAM" id="MobiDB-lite"/>
    </source>
</evidence>
<dbReference type="Gene3D" id="3.90.70.10">
    <property type="entry name" value="Cysteine proteinases"/>
    <property type="match status" value="1"/>
</dbReference>
<feature type="region of interest" description="Disordered" evidence="11">
    <location>
        <begin position="907"/>
        <end position="935"/>
    </location>
</feature>
<dbReference type="InterPro" id="IPR000938">
    <property type="entry name" value="CAP-Gly_domain"/>
</dbReference>
<dbReference type="PROSITE" id="PS50005">
    <property type="entry name" value="TPR"/>
    <property type="match status" value="3"/>
</dbReference>
<keyword evidence="5" id="KW-0498">Mitosis</keyword>
<dbReference type="InterPro" id="IPR011990">
    <property type="entry name" value="TPR-like_helical_dom_sf"/>
</dbReference>
<feature type="non-terminal residue" evidence="12">
    <location>
        <position position="1"/>
    </location>
</feature>
<dbReference type="FunFam" id="1.25.40.10:FF:000093">
    <property type="entry name" value="cell division cycle protein 23 homolog"/>
    <property type="match status" value="1"/>
</dbReference>
<keyword evidence="2" id="KW-0597">Phosphoprotein</keyword>
<proteinExistence type="inferred from homology"/>
<dbReference type="GO" id="GO:0051301">
    <property type="term" value="P:cell division"/>
    <property type="evidence" value="ECO:0007669"/>
    <property type="project" value="UniProtKB-KW"/>
</dbReference>
<evidence type="ECO:0000256" key="3">
    <source>
        <dbReference type="ARBA" id="ARBA00022618"/>
    </source>
</evidence>
<gene>
    <name evidence="12" type="ORF">YQE_02682</name>
</gene>
<evidence type="ECO:0000256" key="4">
    <source>
        <dbReference type="ARBA" id="ARBA00022737"/>
    </source>
</evidence>
<evidence type="ECO:0000256" key="5">
    <source>
        <dbReference type="ARBA" id="ARBA00022776"/>
    </source>
</evidence>
<dbReference type="GO" id="GO:0005680">
    <property type="term" value="C:anaphase-promoting complex"/>
    <property type="evidence" value="ECO:0007669"/>
    <property type="project" value="InterPro"/>
</dbReference>
<dbReference type="GO" id="GO:0045842">
    <property type="term" value="P:positive regulation of mitotic metaphase/anaphase transition"/>
    <property type="evidence" value="ECO:0007669"/>
    <property type="project" value="TreeGrafter"/>
</dbReference>
<evidence type="ECO:0000256" key="1">
    <source>
        <dbReference type="ARBA" id="ARBA00004906"/>
    </source>
</evidence>
<comment type="pathway">
    <text evidence="1">Protein modification; protein ubiquitination.</text>
</comment>
<keyword evidence="6" id="KW-0833">Ubl conjugation pathway</keyword>
<dbReference type="Pfam" id="PF00443">
    <property type="entry name" value="UCH"/>
    <property type="match status" value="1"/>
</dbReference>
<dbReference type="InterPro" id="IPR001394">
    <property type="entry name" value="Peptidase_C19_UCH"/>
</dbReference>
<dbReference type="PANTHER" id="PTHR12558:SF10">
    <property type="entry name" value="CELL DIVISION CYCLE PROTEIN 23 HOMOLOG"/>
    <property type="match status" value="1"/>
</dbReference>
<dbReference type="InterPro" id="IPR038765">
    <property type="entry name" value="Papain-like_cys_pep_sf"/>
</dbReference>
<dbReference type="MEROPS" id="C67.A01"/>
<dbReference type="PROSITE" id="PS50245">
    <property type="entry name" value="CAP_GLY_2"/>
    <property type="match status" value="1"/>
</dbReference>
<comment type="similarity">
    <text evidence="9">Belongs to the APC8/CDC23 family.</text>
</comment>
<dbReference type="SMART" id="SM01052">
    <property type="entry name" value="CAP_GLY"/>
    <property type="match status" value="2"/>
</dbReference>
<evidence type="ECO:0000313" key="12">
    <source>
        <dbReference type="EMBL" id="ENN80894.1"/>
    </source>
</evidence>